<protein>
    <submittedName>
        <fullName evidence="2">Uncharacterized protein</fullName>
    </submittedName>
</protein>
<name>A0A7T8KHH3_CALRO</name>
<dbReference type="EMBL" id="CP045890">
    <property type="protein sequence ID" value="QQP55931.1"/>
    <property type="molecule type" value="Genomic_DNA"/>
</dbReference>
<proteinExistence type="predicted"/>
<feature type="region of interest" description="Disordered" evidence="1">
    <location>
        <begin position="1"/>
        <end position="32"/>
    </location>
</feature>
<dbReference type="AlphaFoldDB" id="A0A7T8KHH3"/>
<evidence type="ECO:0000256" key="1">
    <source>
        <dbReference type="SAM" id="MobiDB-lite"/>
    </source>
</evidence>
<dbReference type="Proteomes" id="UP000595437">
    <property type="component" value="Chromosome 1"/>
</dbReference>
<reference evidence="3" key="1">
    <citation type="submission" date="2021-01" db="EMBL/GenBank/DDBJ databases">
        <title>Caligus Genome Assembly.</title>
        <authorList>
            <person name="Gallardo-Escarate C."/>
        </authorList>
    </citation>
    <scope>NUCLEOTIDE SEQUENCE [LARGE SCALE GENOMIC DNA]</scope>
</reference>
<accession>A0A7T8KHH3</accession>
<keyword evidence="3" id="KW-1185">Reference proteome</keyword>
<evidence type="ECO:0000313" key="3">
    <source>
        <dbReference type="Proteomes" id="UP000595437"/>
    </source>
</evidence>
<evidence type="ECO:0000313" key="2">
    <source>
        <dbReference type="EMBL" id="QQP55931.1"/>
    </source>
</evidence>
<gene>
    <name evidence="2" type="ORF">FKW44_000427</name>
</gene>
<organism evidence="2 3">
    <name type="scientific">Caligus rogercresseyi</name>
    <name type="common">Sea louse</name>
    <dbReference type="NCBI Taxonomy" id="217165"/>
    <lineage>
        <taxon>Eukaryota</taxon>
        <taxon>Metazoa</taxon>
        <taxon>Ecdysozoa</taxon>
        <taxon>Arthropoda</taxon>
        <taxon>Crustacea</taxon>
        <taxon>Multicrustacea</taxon>
        <taxon>Hexanauplia</taxon>
        <taxon>Copepoda</taxon>
        <taxon>Siphonostomatoida</taxon>
        <taxon>Caligidae</taxon>
        <taxon>Caligus</taxon>
    </lineage>
</organism>
<sequence>MDIGLNEGDKRAGGALGVDSFESPSSAAPLGGRRLHFKDETYNRREHTPAKVHKGILIYV</sequence>